<evidence type="ECO:0000256" key="5">
    <source>
        <dbReference type="ARBA" id="ARBA00022840"/>
    </source>
</evidence>
<organism evidence="13 14">
    <name type="scientific">Oidiodendron maius (strain Zn)</name>
    <dbReference type="NCBI Taxonomy" id="913774"/>
    <lineage>
        <taxon>Eukaryota</taxon>
        <taxon>Fungi</taxon>
        <taxon>Dikarya</taxon>
        <taxon>Ascomycota</taxon>
        <taxon>Pezizomycotina</taxon>
        <taxon>Leotiomycetes</taxon>
        <taxon>Leotiomycetes incertae sedis</taxon>
        <taxon>Myxotrichaceae</taxon>
        <taxon>Oidiodendron</taxon>
    </lineage>
</organism>
<keyword evidence="14" id="KW-1185">Reference proteome</keyword>
<feature type="region of interest" description="Disordered" evidence="9">
    <location>
        <begin position="1"/>
        <end position="50"/>
    </location>
</feature>
<dbReference type="SMART" id="SM00487">
    <property type="entry name" value="DEXDc"/>
    <property type="match status" value="1"/>
</dbReference>
<dbReference type="GO" id="GO:0003724">
    <property type="term" value="F:RNA helicase activity"/>
    <property type="evidence" value="ECO:0007669"/>
    <property type="project" value="UniProtKB-EC"/>
</dbReference>
<dbReference type="PROSITE" id="PS51194">
    <property type="entry name" value="HELICASE_CTER"/>
    <property type="match status" value="1"/>
</dbReference>
<gene>
    <name evidence="13" type="ORF">OIDMADRAFT_107413</name>
</gene>
<evidence type="ECO:0000259" key="12">
    <source>
        <dbReference type="PROSITE" id="PS51195"/>
    </source>
</evidence>
<dbReference type="Proteomes" id="UP000054321">
    <property type="component" value="Unassembled WGS sequence"/>
</dbReference>
<dbReference type="EMBL" id="KN832870">
    <property type="protein sequence ID" value="KIN07771.1"/>
    <property type="molecule type" value="Genomic_DNA"/>
</dbReference>
<feature type="domain" description="Helicase ATP-binding" evidence="10">
    <location>
        <begin position="176"/>
        <end position="373"/>
    </location>
</feature>
<keyword evidence="2 8" id="KW-0547">Nucleotide-binding</keyword>
<dbReference type="PROSITE" id="PS00039">
    <property type="entry name" value="DEAD_ATP_HELICASE"/>
    <property type="match status" value="1"/>
</dbReference>
<sequence length="606" mass="66684">MPEVATALPDTSHAILPTPESNGAQTQAMDSKEASITQAKNPQEHGWAPKTDYDYSTYMKSTKELAEAEAAAKESAAPGVEVGSWASNAATYEWNEDFGDVGPRHPELEKQLFGSENHVRIGIKFENLTTLDVHQEGDVRIAPIRKFEDAGLHPIMMENVKLAGYNVPTPIQQYCMPAIKLGHDIVACAQTGSGKTAAFLVPIISKLMGKAKKLTAPRPNPATYQEGISPRVRAEPLVLVVCPSRELATQIFDEARRFCYRSMLRPCVVYGGGPIAEQIRQLQKGCDILIGTPGRLVDFVSRPETLTLNRLKYMVIDEADEMLQSDWEEELNKIMSGGVDQEEGNIKYLLFSATFPKAARDLAKQHLAHVHVRIRVGRAGSSHLNIKQDIVYVESSMKRRAVEDLLLSTPPTRTIIFVNSKRSADELDDFLFNKNFPCVSIHSGRTQREREDCIRSFRLGKNPILIATGVSARGLDIHNVMHVINYDLPSTQYGGIEEYTHRIGRTGRIGNMGLATSFYNDRDIDLAENLTKTLLETHQPVPDFLEQYIPEGFTADGSGDINKLKFEADSDYCEDDGAGGTPAGAATDAWGAPLAGADPWGSAPTT</sequence>
<dbReference type="Pfam" id="PF00271">
    <property type="entry name" value="Helicase_C"/>
    <property type="match status" value="1"/>
</dbReference>
<comment type="catalytic activity">
    <reaction evidence="6">
        <text>ATP + H2O = ADP + phosphate + H(+)</text>
        <dbReference type="Rhea" id="RHEA:13065"/>
        <dbReference type="ChEBI" id="CHEBI:15377"/>
        <dbReference type="ChEBI" id="CHEBI:15378"/>
        <dbReference type="ChEBI" id="CHEBI:30616"/>
        <dbReference type="ChEBI" id="CHEBI:43474"/>
        <dbReference type="ChEBI" id="CHEBI:456216"/>
        <dbReference type="EC" id="3.6.4.13"/>
    </reaction>
</comment>
<dbReference type="GO" id="GO:0003676">
    <property type="term" value="F:nucleic acid binding"/>
    <property type="evidence" value="ECO:0007669"/>
    <property type="project" value="InterPro"/>
</dbReference>
<evidence type="ECO:0000256" key="4">
    <source>
        <dbReference type="ARBA" id="ARBA00022806"/>
    </source>
</evidence>
<comment type="similarity">
    <text evidence="8">Belongs to the DEAD box helicase family.</text>
</comment>
<evidence type="ECO:0000256" key="2">
    <source>
        <dbReference type="ARBA" id="ARBA00022741"/>
    </source>
</evidence>
<dbReference type="EC" id="3.6.4.13" evidence="1"/>
<name>A0A0C3HHT2_OIDMZ</name>
<keyword evidence="5 8" id="KW-0067">ATP-binding</keyword>
<feature type="compositionally biased region" description="Low complexity" evidence="9">
    <location>
        <begin position="583"/>
        <end position="597"/>
    </location>
</feature>
<feature type="domain" description="DEAD-box RNA helicase Q" evidence="12">
    <location>
        <begin position="145"/>
        <end position="173"/>
    </location>
</feature>
<dbReference type="InterPro" id="IPR000629">
    <property type="entry name" value="RNA-helicase_DEAD-box_CS"/>
</dbReference>
<reference evidence="14" key="2">
    <citation type="submission" date="2015-01" db="EMBL/GenBank/DDBJ databases">
        <title>Evolutionary Origins and Diversification of the Mycorrhizal Mutualists.</title>
        <authorList>
            <consortium name="DOE Joint Genome Institute"/>
            <consortium name="Mycorrhizal Genomics Consortium"/>
            <person name="Kohler A."/>
            <person name="Kuo A."/>
            <person name="Nagy L.G."/>
            <person name="Floudas D."/>
            <person name="Copeland A."/>
            <person name="Barry K.W."/>
            <person name="Cichocki N."/>
            <person name="Veneault-Fourrey C."/>
            <person name="LaButti K."/>
            <person name="Lindquist E.A."/>
            <person name="Lipzen A."/>
            <person name="Lundell T."/>
            <person name="Morin E."/>
            <person name="Murat C."/>
            <person name="Riley R."/>
            <person name="Ohm R."/>
            <person name="Sun H."/>
            <person name="Tunlid A."/>
            <person name="Henrissat B."/>
            <person name="Grigoriev I.V."/>
            <person name="Hibbett D.S."/>
            <person name="Martin F."/>
        </authorList>
    </citation>
    <scope>NUCLEOTIDE SEQUENCE [LARGE SCALE GENOMIC DNA]</scope>
    <source>
        <strain evidence="14">Zn</strain>
    </source>
</reference>
<dbReference type="CDD" id="cd18787">
    <property type="entry name" value="SF2_C_DEAD"/>
    <property type="match status" value="1"/>
</dbReference>
<dbReference type="SMART" id="SM00490">
    <property type="entry name" value="HELICc"/>
    <property type="match status" value="1"/>
</dbReference>
<dbReference type="PANTHER" id="PTHR47958">
    <property type="entry name" value="ATP-DEPENDENT RNA HELICASE DBP3"/>
    <property type="match status" value="1"/>
</dbReference>
<evidence type="ECO:0000256" key="7">
    <source>
        <dbReference type="PROSITE-ProRule" id="PRU00552"/>
    </source>
</evidence>
<evidence type="ECO:0000256" key="3">
    <source>
        <dbReference type="ARBA" id="ARBA00022801"/>
    </source>
</evidence>
<feature type="non-terminal residue" evidence="13">
    <location>
        <position position="606"/>
    </location>
</feature>
<evidence type="ECO:0000259" key="10">
    <source>
        <dbReference type="PROSITE" id="PS51192"/>
    </source>
</evidence>
<evidence type="ECO:0000256" key="9">
    <source>
        <dbReference type="SAM" id="MobiDB-lite"/>
    </source>
</evidence>
<dbReference type="PROSITE" id="PS51192">
    <property type="entry name" value="HELICASE_ATP_BIND_1"/>
    <property type="match status" value="1"/>
</dbReference>
<evidence type="ECO:0000313" key="13">
    <source>
        <dbReference type="EMBL" id="KIN07771.1"/>
    </source>
</evidence>
<dbReference type="InParanoid" id="A0A0C3HHT2"/>
<dbReference type="HOGENOM" id="CLU_003041_1_5_1"/>
<evidence type="ECO:0000313" key="14">
    <source>
        <dbReference type="Proteomes" id="UP000054321"/>
    </source>
</evidence>
<dbReference type="SUPFAM" id="SSF52540">
    <property type="entry name" value="P-loop containing nucleoside triphosphate hydrolases"/>
    <property type="match status" value="1"/>
</dbReference>
<dbReference type="InterPro" id="IPR014014">
    <property type="entry name" value="RNA_helicase_DEAD_Q_motif"/>
</dbReference>
<dbReference type="GO" id="GO:0005524">
    <property type="term" value="F:ATP binding"/>
    <property type="evidence" value="ECO:0007669"/>
    <property type="project" value="UniProtKB-KW"/>
</dbReference>
<dbReference type="AlphaFoldDB" id="A0A0C3HHT2"/>
<feature type="compositionally biased region" description="Polar residues" evidence="9">
    <location>
        <begin position="19"/>
        <end position="41"/>
    </location>
</feature>
<keyword evidence="3 8" id="KW-0378">Hydrolase</keyword>
<evidence type="ECO:0000256" key="1">
    <source>
        <dbReference type="ARBA" id="ARBA00012552"/>
    </source>
</evidence>
<dbReference type="GO" id="GO:0016787">
    <property type="term" value="F:hydrolase activity"/>
    <property type="evidence" value="ECO:0007669"/>
    <property type="project" value="UniProtKB-KW"/>
</dbReference>
<evidence type="ECO:0000256" key="6">
    <source>
        <dbReference type="ARBA" id="ARBA00047984"/>
    </source>
</evidence>
<dbReference type="InterPro" id="IPR011545">
    <property type="entry name" value="DEAD/DEAH_box_helicase_dom"/>
</dbReference>
<dbReference type="Gene3D" id="3.40.50.300">
    <property type="entry name" value="P-loop containing nucleotide triphosphate hydrolases"/>
    <property type="match status" value="2"/>
</dbReference>
<proteinExistence type="inferred from homology"/>
<feature type="domain" description="Helicase C-terminal" evidence="11">
    <location>
        <begin position="385"/>
        <end position="549"/>
    </location>
</feature>
<accession>A0A0C3HHT2</accession>
<reference evidence="13 14" key="1">
    <citation type="submission" date="2014-04" db="EMBL/GenBank/DDBJ databases">
        <authorList>
            <consortium name="DOE Joint Genome Institute"/>
            <person name="Kuo A."/>
            <person name="Martino E."/>
            <person name="Perotto S."/>
            <person name="Kohler A."/>
            <person name="Nagy L.G."/>
            <person name="Floudas D."/>
            <person name="Copeland A."/>
            <person name="Barry K.W."/>
            <person name="Cichocki N."/>
            <person name="Veneault-Fourrey C."/>
            <person name="LaButti K."/>
            <person name="Lindquist E.A."/>
            <person name="Lipzen A."/>
            <person name="Lundell T."/>
            <person name="Morin E."/>
            <person name="Murat C."/>
            <person name="Sun H."/>
            <person name="Tunlid A."/>
            <person name="Henrissat B."/>
            <person name="Grigoriev I.V."/>
            <person name="Hibbett D.S."/>
            <person name="Martin F."/>
            <person name="Nordberg H.P."/>
            <person name="Cantor M.N."/>
            <person name="Hua S.X."/>
        </authorList>
    </citation>
    <scope>NUCLEOTIDE SEQUENCE [LARGE SCALE GENOMIC DNA]</scope>
    <source>
        <strain evidence="13 14">Zn</strain>
    </source>
</reference>
<evidence type="ECO:0000259" key="11">
    <source>
        <dbReference type="PROSITE" id="PS51194"/>
    </source>
</evidence>
<dbReference type="STRING" id="913774.A0A0C3HHT2"/>
<dbReference type="InterPro" id="IPR001650">
    <property type="entry name" value="Helicase_C-like"/>
</dbReference>
<dbReference type="InterPro" id="IPR027417">
    <property type="entry name" value="P-loop_NTPase"/>
</dbReference>
<dbReference type="OrthoDB" id="196131at2759"/>
<feature type="region of interest" description="Disordered" evidence="9">
    <location>
        <begin position="574"/>
        <end position="606"/>
    </location>
</feature>
<feature type="short sequence motif" description="Q motif" evidence="7">
    <location>
        <begin position="145"/>
        <end position="173"/>
    </location>
</feature>
<keyword evidence="4 8" id="KW-0347">Helicase</keyword>
<dbReference type="InterPro" id="IPR014001">
    <property type="entry name" value="Helicase_ATP-bd"/>
</dbReference>
<protein>
    <recommendedName>
        <fullName evidence="1">RNA helicase</fullName>
        <ecNumber evidence="1">3.6.4.13</ecNumber>
    </recommendedName>
</protein>
<dbReference type="PROSITE" id="PS51195">
    <property type="entry name" value="Q_MOTIF"/>
    <property type="match status" value="1"/>
</dbReference>
<dbReference type="Pfam" id="PF00270">
    <property type="entry name" value="DEAD"/>
    <property type="match status" value="1"/>
</dbReference>
<evidence type="ECO:0000256" key="8">
    <source>
        <dbReference type="RuleBase" id="RU000492"/>
    </source>
</evidence>